<feature type="binding site" evidence="16">
    <location>
        <position position="77"/>
    </location>
    <ligand>
        <name>Zn(2+)</name>
        <dbReference type="ChEBI" id="CHEBI:29105"/>
        <note>catalytic</note>
    </ligand>
</feature>
<feature type="binding site" evidence="15">
    <location>
        <position position="202"/>
    </location>
    <ligand>
        <name>NADP(+)</name>
        <dbReference type="ChEBI" id="CHEBI:58349"/>
    </ligand>
</feature>
<dbReference type="InterPro" id="IPR016192">
    <property type="entry name" value="APOBEC/CMP_deaminase_Zn-bd"/>
</dbReference>
<evidence type="ECO:0000256" key="15">
    <source>
        <dbReference type="PIRSR" id="PIRSR006769-2"/>
    </source>
</evidence>
<feature type="binding site" evidence="16">
    <location>
        <position position="86"/>
    </location>
    <ligand>
        <name>Zn(2+)</name>
        <dbReference type="ChEBI" id="CHEBI:29105"/>
        <note>catalytic</note>
    </ligand>
</feature>
<evidence type="ECO:0000256" key="3">
    <source>
        <dbReference type="ARBA" id="ARBA00004910"/>
    </source>
</evidence>
<feature type="binding site" evidence="15">
    <location>
        <position position="172"/>
    </location>
    <ligand>
        <name>NADP(+)</name>
        <dbReference type="ChEBI" id="CHEBI:58349"/>
    </ligand>
</feature>
<dbReference type="GO" id="GO:0009231">
    <property type="term" value="P:riboflavin biosynthetic process"/>
    <property type="evidence" value="ECO:0007669"/>
    <property type="project" value="UniProtKB-UniPathway"/>
</dbReference>
<dbReference type="Gene3D" id="3.40.430.10">
    <property type="entry name" value="Dihydrofolate Reductase, subunit A"/>
    <property type="match status" value="1"/>
</dbReference>
<comment type="pathway">
    <text evidence="2 13">Cofactor biosynthesis; riboflavin biosynthesis; 5-amino-6-(D-ribitylamino)uracil from GTP: step 2/4.</text>
</comment>
<dbReference type="Proteomes" id="UP000325134">
    <property type="component" value="Unassembled WGS sequence"/>
</dbReference>
<keyword evidence="11 13" id="KW-0560">Oxidoreductase</keyword>
<feature type="binding site" evidence="15">
    <location>
        <begin position="298"/>
        <end position="304"/>
    </location>
    <ligand>
        <name>NADP(+)</name>
        <dbReference type="ChEBI" id="CHEBI:58349"/>
    </ligand>
</feature>
<keyword evidence="8 13" id="KW-0378">Hydrolase</keyword>
<dbReference type="AlphaFoldDB" id="A0A1M4ZYG4"/>
<dbReference type="GO" id="GO:0008703">
    <property type="term" value="F:5-amino-6-(5-phosphoribosylamino)uracil reductase activity"/>
    <property type="evidence" value="ECO:0007669"/>
    <property type="project" value="UniProtKB-EC"/>
</dbReference>
<dbReference type="EC" id="1.1.1.193" evidence="13"/>
<comment type="pathway">
    <text evidence="3 13">Cofactor biosynthesis; riboflavin biosynthesis; 5-amino-6-(D-ribitylamino)uracil from GTP: step 3/4.</text>
</comment>
<keyword evidence="7 13" id="KW-0479">Metal-binding</keyword>
<dbReference type="PANTHER" id="PTHR38011">
    <property type="entry name" value="DIHYDROFOLATE REDUCTASE FAMILY PROTEIN (AFU_ORTHOLOGUE AFUA_8G06820)"/>
    <property type="match status" value="1"/>
</dbReference>
<evidence type="ECO:0000259" key="17">
    <source>
        <dbReference type="PROSITE" id="PS51747"/>
    </source>
</evidence>
<dbReference type="InterPro" id="IPR016193">
    <property type="entry name" value="Cytidine_deaminase-like"/>
</dbReference>
<comment type="catalytic activity">
    <reaction evidence="13">
        <text>2,5-diamino-6-hydroxy-4-(5-phosphoribosylamino)-pyrimidine + H2O + H(+) = 5-amino-6-(5-phospho-D-ribosylamino)uracil + NH4(+)</text>
        <dbReference type="Rhea" id="RHEA:21868"/>
        <dbReference type="ChEBI" id="CHEBI:15377"/>
        <dbReference type="ChEBI" id="CHEBI:15378"/>
        <dbReference type="ChEBI" id="CHEBI:28938"/>
        <dbReference type="ChEBI" id="CHEBI:58453"/>
        <dbReference type="ChEBI" id="CHEBI:58614"/>
        <dbReference type="EC" id="3.5.4.26"/>
    </reaction>
</comment>
<dbReference type="NCBIfam" id="TIGR00227">
    <property type="entry name" value="ribD_Cterm"/>
    <property type="match status" value="1"/>
</dbReference>
<dbReference type="InterPro" id="IPR004794">
    <property type="entry name" value="Eubact_RibD"/>
</dbReference>
<dbReference type="Pfam" id="PF01872">
    <property type="entry name" value="RibD_C"/>
    <property type="match status" value="1"/>
</dbReference>
<keyword evidence="9 13" id="KW-0862">Zinc</keyword>
<dbReference type="InterPro" id="IPR024072">
    <property type="entry name" value="DHFR-like_dom_sf"/>
</dbReference>
<evidence type="ECO:0000313" key="18">
    <source>
        <dbReference type="EMBL" id="SHF23093.1"/>
    </source>
</evidence>
<feature type="active site" description="Proton donor" evidence="14">
    <location>
        <position position="54"/>
    </location>
</feature>
<feature type="binding site" evidence="15">
    <location>
        <position position="186"/>
    </location>
    <ligand>
        <name>substrate</name>
    </ligand>
</feature>
<evidence type="ECO:0000256" key="6">
    <source>
        <dbReference type="ARBA" id="ARBA00022619"/>
    </source>
</evidence>
<dbReference type="InterPro" id="IPR002125">
    <property type="entry name" value="CMP_dCMP_dom"/>
</dbReference>
<evidence type="ECO:0000256" key="13">
    <source>
        <dbReference type="PIRNR" id="PIRNR006769"/>
    </source>
</evidence>
<comment type="similarity">
    <text evidence="4 13">In the N-terminal section; belongs to the cytidine and deoxycytidylate deaminase family.</text>
</comment>
<gene>
    <name evidence="18" type="ORF">SAMN05444279_12250</name>
</gene>
<dbReference type="PANTHER" id="PTHR38011:SF7">
    <property type="entry name" value="2,5-DIAMINO-6-RIBOSYLAMINO-4(3H)-PYRIMIDINONE 5'-PHOSPHATE REDUCTASE"/>
    <property type="match status" value="1"/>
</dbReference>
<dbReference type="PIRSF" id="PIRSF006769">
    <property type="entry name" value="RibD"/>
    <property type="match status" value="1"/>
</dbReference>
<dbReference type="EMBL" id="FQVK01000022">
    <property type="protein sequence ID" value="SHF23093.1"/>
    <property type="molecule type" value="Genomic_DNA"/>
</dbReference>
<evidence type="ECO:0000256" key="16">
    <source>
        <dbReference type="PIRSR" id="PIRSR006769-3"/>
    </source>
</evidence>
<dbReference type="RefSeq" id="WP_262504561.1">
    <property type="nucleotide sequence ID" value="NZ_FQVK01000022.1"/>
</dbReference>
<comment type="cofactor">
    <cofactor evidence="13 16">
        <name>Zn(2+)</name>
        <dbReference type="ChEBI" id="CHEBI:29105"/>
    </cofactor>
    <text evidence="13 16">Binds 1 zinc ion.</text>
</comment>
<evidence type="ECO:0000256" key="4">
    <source>
        <dbReference type="ARBA" id="ARBA00005259"/>
    </source>
</evidence>
<keyword evidence="6 13" id="KW-0686">Riboflavin biosynthesis</keyword>
<evidence type="ECO:0000256" key="14">
    <source>
        <dbReference type="PIRSR" id="PIRSR006769-1"/>
    </source>
</evidence>
<keyword evidence="12" id="KW-0511">Multifunctional enzyme</keyword>
<dbReference type="Gene3D" id="3.40.140.10">
    <property type="entry name" value="Cytidine Deaminase, domain 2"/>
    <property type="match status" value="1"/>
</dbReference>
<comment type="catalytic activity">
    <reaction evidence="13">
        <text>5-amino-6-(5-phospho-D-ribitylamino)uracil + NADP(+) = 5-amino-6-(5-phospho-D-ribosylamino)uracil + NADPH + H(+)</text>
        <dbReference type="Rhea" id="RHEA:17845"/>
        <dbReference type="ChEBI" id="CHEBI:15378"/>
        <dbReference type="ChEBI" id="CHEBI:57783"/>
        <dbReference type="ChEBI" id="CHEBI:58349"/>
        <dbReference type="ChEBI" id="CHEBI:58421"/>
        <dbReference type="ChEBI" id="CHEBI:58453"/>
        <dbReference type="EC" id="1.1.1.193"/>
    </reaction>
</comment>
<evidence type="ECO:0000256" key="10">
    <source>
        <dbReference type="ARBA" id="ARBA00022857"/>
    </source>
</evidence>
<accession>A0A1M4ZYG4</accession>
<dbReference type="NCBIfam" id="TIGR00326">
    <property type="entry name" value="eubact_ribD"/>
    <property type="match status" value="1"/>
</dbReference>
<evidence type="ECO:0000256" key="7">
    <source>
        <dbReference type="ARBA" id="ARBA00022723"/>
    </source>
</evidence>
<reference evidence="18 19" key="1">
    <citation type="submission" date="2016-11" db="EMBL/GenBank/DDBJ databases">
        <authorList>
            <person name="Varghese N."/>
            <person name="Submissions S."/>
        </authorList>
    </citation>
    <scope>NUCLEOTIDE SEQUENCE [LARGE SCALE GENOMIC DNA]</scope>
    <source>
        <strain evidence="18 19">DSM 29341</strain>
    </source>
</reference>
<dbReference type="EC" id="3.5.4.26" evidence="13"/>
<feature type="binding site" evidence="15">
    <location>
        <position position="296"/>
    </location>
    <ligand>
        <name>substrate</name>
    </ligand>
</feature>
<evidence type="ECO:0000256" key="12">
    <source>
        <dbReference type="ARBA" id="ARBA00023268"/>
    </source>
</evidence>
<dbReference type="GO" id="GO:0008835">
    <property type="term" value="F:diaminohydroxyphosphoribosylaminopyrimidine deaminase activity"/>
    <property type="evidence" value="ECO:0007669"/>
    <property type="project" value="UniProtKB-EC"/>
</dbReference>
<dbReference type="Pfam" id="PF00383">
    <property type="entry name" value="dCMP_cyt_deam_1"/>
    <property type="match status" value="1"/>
</dbReference>
<dbReference type="InterPro" id="IPR002734">
    <property type="entry name" value="RibDG_C"/>
</dbReference>
<evidence type="ECO:0000256" key="5">
    <source>
        <dbReference type="ARBA" id="ARBA00007417"/>
    </source>
</evidence>
<organism evidence="18 19">
    <name type="scientific">Ruegeria intermedia</name>
    <dbReference type="NCBI Taxonomy" id="996115"/>
    <lineage>
        <taxon>Bacteria</taxon>
        <taxon>Pseudomonadati</taxon>
        <taxon>Pseudomonadota</taxon>
        <taxon>Alphaproteobacteria</taxon>
        <taxon>Rhodobacterales</taxon>
        <taxon>Roseobacteraceae</taxon>
        <taxon>Ruegeria</taxon>
    </lineage>
</organism>
<proteinExistence type="inferred from homology"/>
<keyword evidence="10 13" id="KW-0521">NADP</keyword>
<feature type="domain" description="CMP/dCMP-type deaminase" evidence="17">
    <location>
        <begin position="3"/>
        <end position="117"/>
    </location>
</feature>
<keyword evidence="19" id="KW-1185">Reference proteome</keyword>
<feature type="binding site" evidence="15">
    <location>
        <position position="156"/>
    </location>
    <ligand>
        <name>NADP(+)</name>
        <dbReference type="ChEBI" id="CHEBI:58349"/>
    </ligand>
</feature>
<comment type="function">
    <text evidence="1 13">Converts 2,5-diamino-6-(ribosylamino)-4(3h)-pyrimidinone 5'-phosphate into 5-amino-6-(ribosylamino)-2,4(1h,3h)-pyrimidinedione 5'-phosphate.</text>
</comment>
<dbReference type="GO" id="GO:0050661">
    <property type="term" value="F:NADP binding"/>
    <property type="evidence" value="ECO:0007669"/>
    <property type="project" value="InterPro"/>
</dbReference>
<feature type="binding site" evidence="15">
    <location>
        <position position="198"/>
    </location>
    <ligand>
        <name>NADP(+)</name>
        <dbReference type="ChEBI" id="CHEBI:58349"/>
    </ligand>
</feature>
<evidence type="ECO:0000256" key="9">
    <source>
        <dbReference type="ARBA" id="ARBA00022833"/>
    </source>
</evidence>
<feature type="binding site" evidence="15">
    <location>
        <position position="206"/>
    </location>
    <ligand>
        <name>substrate</name>
    </ligand>
</feature>
<feature type="binding site" evidence="15">
    <location>
        <position position="209"/>
    </location>
    <ligand>
        <name>substrate</name>
    </ligand>
</feature>
<dbReference type="PROSITE" id="PS51747">
    <property type="entry name" value="CYT_DCMP_DEAMINASES_2"/>
    <property type="match status" value="1"/>
</dbReference>
<name>A0A1M4ZYG4_9RHOB</name>
<dbReference type="CDD" id="cd01284">
    <property type="entry name" value="Riboflavin_deaminase-reductase"/>
    <property type="match status" value="1"/>
</dbReference>
<dbReference type="InterPro" id="IPR050765">
    <property type="entry name" value="Riboflavin_Biosynth_HTPR"/>
</dbReference>
<dbReference type="GO" id="GO:0008270">
    <property type="term" value="F:zinc ion binding"/>
    <property type="evidence" value="ECO:0007669"/>
    <property type="project" value="InterPro"/>
</dbReference>
<protein>
    <recommendedName>
        <fullName evidence="13">Riboflavin biosynthesis protein RibD</fullName>
    </recommendedName>
    <domain>
        <recommendedName>
            <fullName evidence="13">Diaminohydroxyphosphoribosylaminopyrimidine deaminase</fullName>
            <shortName evidence="13">DRAP deaminase</shortName>
            <ecNumber evidence="13">3.5.4.26</ecNumber>
        </recommendedName>
        <alternativeName>
            <fullName evidence="13">Riboflavin-specific deaminase</fullName>
        </alternativeName>
    </domain>
    <domain>
        <recommendedName>
            <fullName evidence="13">5-amino-6-(5-phosphoribosylamino)uracil reductase</fullName>
            <ecNumber evidence="13">1.1.1.193</ecNumber>
        </recommendedName>
        <alternativeName>
            <fullName evidence="13">HTP reductase</fullName>
        </alternativeName>
    </domain>
</protein>
<evidence type="ECO:0000256" key="11">
    <source>
        <dbReference type="ARBA" id="ARBA00023002"/>
    </source>
</evidence>
<dbReference type="SUPFAM" id="SSF53597">
    <property type="entry name" value="Dihydrofolate reductase-like"/>
    <property type="match status" value="1"/>
</dbReference>
<sequence length="366" mass="38527">MTDTDKRYMALALSLGRRGQGMCWPNPAVGCVIVKDGRIVGRGWTQPGGRPHAETEALAQAGERARGSTAYVSLEPCAHHGKTPPCAQALIDAGVARVVSAIEDSDPRVAGQGFEMLRAAGVEVTTGVMADQAARDHAGFFMKTEQGRPFVTLKLASSFDGRIATASGQSKWITGPDSRRAVHAMRARHDAVMVGAGTARADDPSLTVRDLGVGHQPVRIVVSRHLDIPLLGQLARTSSQIPVWLCHGPSPDSERARAWQGLGATLIPCAVRGHHIDATDLLQQLGRKGLTRVFCEGGSALAASLLADDLVDELVGFTAGLAIGAEGLPAIGALGLEDLSEAPSFELAEARPVGGDVLQVWRRSAR</sequence>
<evidence type="ECO:0000256" key="1">
    <source>
        <dbReference type="ARBA" id="ARBA00002151"/>
    </source>
</evidence>
<dbReference type="SUPFAM" id="SSF53927">
    <property type="entry name" value="Cytidine deaminase-like"/>
    <property type="match status" value="1"/>
</dbReference>
<evidence type="ECO:0000256" key="2">
    <source>
        <dbReference type="ARBA" id="ARBA00004882"/>
    </source>
</evidence>
<dbReference type="PROSITE" id="PS00903">
    <property type="entry name" value="CYT_DCMP_DEAMINASES_1"/>
    <property type="match status" value="1"/>
</dbReference>
<feature type="binding site" evidence="15">
    <location>
        <position position="170"/>
    </location>
    <ligand>
        <name>substrate</name>
    </ligand>
</feature>
<evidence type="ECO:0000313" key="19">
    <source>
        <dbReference type="Proteomes" id="UP000325134"/>
    </source>
</evidence>
<dbReference type="InterPro" id="IPR011549">
    <property type="entry name" value="RibD_C"/>
</dbReference>
<evidence type="ECO:0000256" key="8">
    <source>
        <dbReference type="ARBA" id="ARBA00022801"/>
    </source>
</evidence>
<dbReference type="FunFam" id="3.40.140.10:FF:000025">
    <property type="entry name" value="Riboflavin biosynthesis protein RibD"/>
    <property type="match status" value="1"/>
</dbReference>
<dbReference type="UniPathway" id="UPA00275">
    <property type="reaction ID" value="UER00401"/>
</dbReference>
<feature type="binding site" evidence="16">
    <location>
        <position position="52"/>
    </location>
    <ligand>
        <name>Zn(2+)</name>
        <dbReference type="ChEBI" id="CHEBI:29105"/>
        <note>catalytic</note>
    </ligand>
</feature>
<comment type="similarity">
    <text evidence="5 13">In the C-terminal section; belongs to the HTP reductase family.</text>
</comment>